<proteinExistence type="predicted"/>
<accession>A0A238ZSU7</accession>
<dbReference type="Pfam" id="PF05137">
    <property type="entry name" value="PilN"/>
    <property type="match status" value="1"/>
</dbReference>
<keyword evidence="3" id="KW-1185">Reference proteome</keyword>
<evidence type="ECO:0000313" key="2">
    <source>
        <dbReference type="EMBL" id="SNR86516.1"/>
    </source>
</evidence>
<dbReference type="AlphaFoldDB" id="A0A238ZSU7"/>
<dbReference type="Proteomes" id="UP000198304">
    <property type="component" value="Unassembled WGS sequence"/>
</dbReference>
<feature type="transmembrane region" description="Helical" evidence="1">
    <location>
        <begin position="20"/>
        <end position="41"/>
    </location>
</feature>
<dbReference type="RefSeq" id="WP_089280896.1">
    <property type="nucleotide sequence ID" value="NZ_FZOJ01000001.1"/>
</dbReference>
<keyword evidence="1" id="KW-0472">Membrane</keyword>
<dbReference type="OrthoDB" id="1707667at2"/>
<reference evidence="2 3" key="1">
    <citation type="submission" date="2017-06" db="EMBL/GenBank/DDBJ databases">
        <authorList>
            <person name="Kim H.J."/>
            <person name="Triplett B.A."/>
        </authorList>
    </citation>
    <scope>NUCLEOTIDE SEQUENCE [LARGE SCALE GENOMIC DNA]</scope>
    <source>
        <strain evidence="2 3">SCA</strain>
    </source>
</reference>
<sequence>MRDFNFFEPYLKKTEKTSFYRLIILSLITVVSFIFVFYPVLKYFEVRTLKKEILVLDEILESSENIKRLQVIESNNIQLIELKSEQVFFSNLHDEMKEQKVISDLLIQSILKNVPNGIFFDSLSIANNEIEIHSKATHKFAVAQMEHNLRYSPYFDEVFIPSISENDGYYLFTITFTAKEVTTNAVE</sequence>
<evidence type="ECO:0000313" key="3">
    <source>
        <dbReference type="Proteomes" id="UP000198304"/>
    </source>
</evidence>
<keyword evidence="1" id="KW-0812">Transmembrane</keyword>
<dbReference type="EMBL" id="FZOJ01000001">
    <property type="protein sequence ID" value="SNR86516.1"/>
    <property type="molecule type" value="Genomic_DNA"/>
</dbReference>
<gene>
    <name evidence="2" type="ORF">SAMN05446037_100198</name>
</gene>
<keyword evidence="1" id="KW-1133">Transmembrane helix</keyword>
<dbReference type="InterPro" id="IPR007813">
    <property type="entry name" value="PilN"/>
</dbReference>
<organism evidence="2 3">
    <name type="scientific">Anaerovirgula multivorans</name>
    <dbReference type="NCBI Taxonomy" id="312168"/>
    <lineage>
        <taxon>Bacteria</taxon>
        <taxon>Bacillati</taxon>
        <taxon>Bacillota</taxon>
        <taxon>Clostridia</taxon>
        <taxon>Peptostreptococcales</taxon>
        <taxon>Natronincolaceae</taxon>
        <taxon>Anaerovirgula</taxon>
    </lineage>
</organism>
<evidence type="ECO:0000256" key="1">
    <source>
        <dbReference type="SAM" id="Phobius"/>
    </source>
</evidence>
<name>A0A238ZSU7_9FIRM</name>
<protein>
    <submittedName>
        <fullName evidence="2">Type IV pilus assembly protein PilN</fullName>
    </submittedName>
</protein>